<keyword evidence="3" id="KW-1185">Reference proteome</keyword>
<organism evidence="2 3">
    <name type="scientific">Oxalobacter formigenes OXCC13</name>
    <dbReference type="NCBI Taxonomy" id="556269"/>
    <lineage>
        <taxon>Bacteria</taxon>
        <taxon>Pseudomonadati</taxon>
        <taxon>Pseudomonadota</taxon>
        <taxon>Betaproteobacteria</taxon>
        <taxon>Burkholderiales</taxon>
        <taxon>Oxalobacteraceae</taxon>
        <taxon>Oxalobacter</taxon>
    </lineage>
</organism>
<dbReference type="PANTHER" id="PTHR38040:SF1">
    <property type="entry name" value="UBIQUINONE BIOSYNTHESIS ACCESSORY FACTOR UBIK"/>
    <property type="match status" value="1"/>
</dbReference>
<keyword evidence="1" id="KW-0175">Coiled coil</keyword>
<feature type="coiled-coil region" evidence="1">
    <location>
        <begin position="48"/>
        <end position="82"/>
    </location>
</feature>
<proteinExistence type="inferred from homology"/>
<comment type="function">
    <text evidence="1">Required for efficient ubiquinone (coenzyme Q) biosynthesis. UbiK is probably an accessory factor of Ubi enzymes and facilitates ubiquinone biosynthesis by acting as an assembly factor, a targeting factor, or both.</text>
</comment>
<protein>
    <recommendedName>
        <fullName evidence="1">Ubiquinone biosynthesis accessory factor UbiK</fullName>
    </recommendedName>
</protein>
<dbReference type="GO" id="GO:0006744">
    <property type="term" value="P:ubiquinone biosynthetic process"/>
    <property type="evidence" value="ECO:0007669"/>
    <property type="project" value="UniProtKB-UniRule"/>
</dbReference>
<dbReference type="Proteomes" id="UP000005089">
    <property type="component" value="Unassembled WGS sequence"/>
</dbReference>
<comment type="pathway">
    <text evidence="1">Cofactor biosynthesis; ubiquinone biosynthesis.</text>
</comment>
<accession>C3XBU5</accession>
<dbReference type="InterPro" id="IPR007475">
    <property type="entry name" value="UbiK"/>
</dbReference>
<dbReference type="HOGENOM" id="CLU_154412_3_2_4"/>
<evidence type="ECO:0000313" key="2">
    <source>
        <dbReference type="EMBL" id="EEO30671.1"/>
    </source>
</evidence>
<reference evidence="2 3" key="1">
    <citation type="submission" date="2009-02" db="EMBL/GenBank/DDBJ databases">
        <title>The Genome Sequence of Oxalobacter formigenes OXCC13.</title>
        <authorList>
            <consortium name="The Broad Institute Genome Sequencing Platform"/>
            <person name="Ward D."/>
            <person name="Young S.K."/>
            <person name="Kodira C.D."/>
            <person name="Zeng Q."/>
            <person name="Koehrsen M."/>
            <person name="Alvarado L."/>
            <person name="Berlin A."/>
            <person name="Borenstein D."/>
            <person name="Chen Z."/>
            <person name="Engels R."/>
            <person name="Freedman E."/>
            <person name="Gellesch M."/>
            <person name="Goldberg J."/>
            <person name="Griggs A."/>
            <person name="Gujja S."/>
            <person name="Heiman D."/>
            <person name="Hepburn T."/>
            <person name="Howarth C."/>
            <person name="Jen D."/>
            <person name="Larson L."/>
            <person name="Lewis B."/>
            <person name="Mehta T."/>
            <person name="Park D."/>
            <person name="Pearson M."/>
            <person name="Roberts A."/>
            <person name="Saif S."/>
            <person name="Shea T."/>
            <person name="Shenoy N."/>
            <person name="Sisk P."/>
            <person name="Stolte C."/>
            <person name="Sykes S."/>
            <person name="Walk T."/>
            <person name="White J."/>
            <person name="Yandava C."/>
            <person name="Allison M.J."/>
            <person name="Lander E."/>
            <person name="Nusbaum C."/>
            <person name="Galagan J."/>
            <person name="Birren B."/>
        </authorList>
    </citation>
    <scope>NUCLEOTIDE SEQUENCE [LARGE SCALE GENOMIC DNA]</scope>
    <source>
        <strain evidence="2 3">OXCC13</strain>
    </source>
</reference>
<dbReference type="GeneID" id="77134301"/>
<dbReference type="GO" id="GO:0005737">
    <property type="term" value="C:cytoplasm"/>
    <property type="evidence" value="ECO:0007669"/>
    <property type="project" value="UniProtKB-SubCell"/>
</dbReference>
<comment type="subcellular location">
    <subcellularLocation>
        <location evidence="1">Cytoplasm</location>
    </subcellularLocation>
</comment>
<dbReference type="UniPathway" id="UPA00232"/>
<dbReference type="Pfam" id="PF04380">
    <property type="entry name" value="BMFP"/>
    <property type="match status" value="1"/>
</dbReference>
<name>C3XBU5_OXAFO</name>
<comment type="similarity">
    <text evidence="1">Belongs to the UbiK family.</text>
</comment>
<dbReference type="EMBL" id="GG658170">
    <property type="protein sequence ID" value="EEO30671.1"/>
    <property type="molecule type" value="Genomic_DNA"/>
</dbReference>
<gene>
    <name evidence="1" type="primary">ubiK</name>
    <name evidence="2" type="ORF">OFBG_01699</name>
</gene>
<dbReference type="AlphaFoldDB" id="C3XBU5"/>
<evidence type="ECO:0000313" key="3">
    <source>
        <dbReference type="Proteomes" id="UP000005089"/>
    </source>
</evidence>
<dbReference type="STRING" id="847.BRW83_0393"/>
<dbReference type="PANTHER" id="PTHR38040">
    <property type="entry name" value="UBIQUINONE BIOSYNTHESIS ACCESSORY FACTOR UBIK"/>
    <property type="match status" value="1"/>
</dbReference>
<evidence type="ECO:0000256" key="1">
    <source>
        <dbReference type="HAMAP-Rule" id="MF_02216"/>
    </source>
</evidence>
<dbReference type="OrthoDB" id="5297354at2"/>
<sequence>MSKKILDELQSKLGQIMDSSPAKDIERNVRAILTQAVSKLELVTTEEYEVQRLTIVQLQNRINMLEKRLSDLENRIQQSESASSSDKK</sequence>
<dbReference type="RefSeq" id="WP_005882025.1">
    <property type="nucleotide sequence ID" value="NZ_CP019430.1"/>
</dbReference>
<dbReference type="eggNOG" id="COG2960">
    <property type="taxonomic scope" value="Bacteria"/>
</dbReference>
<keyword evidence="1" id="KW-0963">Cytoplasm</keyword>
<keyword evidence="1" id="KW-0831">Ubiquinone biosynthesis</keyword>
<dbReference type="HAMAP" id="MF_02216">
    <property type="entry name" value="UbiK"/>
    <property type="match status" value="1"/>
</dbReference>